<accession>A0A3N6S204</accession>
<gene>
    <name evidence="2" type="ORF">F2Q68_00009767</name>
</gene>
<dbReference type="Proteomes" id="UP000712281">
    <property type="component" value="Unassembled WGS sequence"/>
</dbReference>
<evidence type="ECO:0000313" key="3">
    <source>
        <dbReference type="Proteomes" id="UP000712281"/>
    </source>
</evidence>
<dbReference type="EMBL" id="QGKW02000717">
    <property type="protein sequence ID" value="KAF2596267.1"/>
    <property type="molecule type" value="Genomic_DNA"/>
</dbReference>
<feature type="region of interest" description="Disordered" evidence="1">
    <location>
        <begin position="134"/>
        <end position="164"/>
    </location>
</feature>
<feature type="compositionally biased region" description="Low complexity" evidence="1">
    <location>
        <begin position="152"/>
        <end position="164"/>
    </location>
</feature>
<protein>
    <submittedName>
        <fullName evidence="2">Uncharacterized protein</fullName>
    </submittedName>
</protein>
<reference evidence="2" key="1">
    <citation type="submission" date="2019-12" db="EMBL/GenBank/DDBJ databases">
        <title>Genome sequencing and annotation of Brassica cretica.</title>
        <authorList>
            <person name="Studholme D.J."/>
            <person name="Sarris P.F."/>
        </authorList>
    </citation>
    <scope>NUCLEOTIDE SEQUENCE</scope>
    <source>
        <strain evidence="2">PFS-001/15</strain>
        <tissue evidence="2">Leaf</tissue>
    </source>
</reference>
<proteinExistence type="predicted"/>
<organism evidence="2 3">
    <name type="scientific">Brassica cretica</name>
    <name type="common">Mustard</name>
    <dbReference type="NCBI Taxonomy" id="69181"/>
    <lineage>
        <taxon>Eukaryota</taxon>
        <taxon>Viridiplantae</taxon>
        <taxon>Streptophyta</taxon>
        <taxon>Embryophyta</taxon>
        <taxon>Tracheophyta</taxon>
        <taxon>Spermatophyta</taxon>
        <taxon>Magnoliopsida</taxon>
        <taxon>eudicotyledons</taxon>
        <taxon>Gunneridae</taxon>
        <taxon>Pentapetalae</taxon>
        <taxon>rosids</taxon>
        <taxon>malvids</taxon>
        <taxon>Brassicales</taxon>
        <taxon>Brassicaceae</taxon>
        <taxon>Brassiceae</taxon>
        <taxon>Brassica</taxon>
    </lineage>
</organism>
<comment type="caution">
    <text evidence="2">The sequence shown here is derived from an EMBL/GenBank/DDBJ whole genome shotgun (WGS) entry which is preliminary data.</text>
</comment>
<evidence type="ECO:0000313" key="2">
    <source>
        <dbReference type="EMBL" id="KAF2596267.1"/>
    </source>
</evidence>
<name>A0A3N6S204_BRACR</name>
<dbReference type="AlphaFoldDB" id="A0A3N6S204"/>
<sequence length="164" mass="18559">MFPIEPGGYMRTWGRLGPVGRRGARRFSCYHEIQRSYQDPGVFGAGGRMETRRPMRPCRNPEVSSLHPEKEPGGTVLRLPRQGYYLYLFGFRIMPLGSWPLSSSYDGDSFLSKLVSLLKDDFHLSYGSINHSAWKPHARGRTQNRGHGPRPGGRNPEPGSRTLE</sequence>
<evidence type="ECO:0000256" key="1">
    <source>
        <dbReference type="SAM" id="MobiDB-lite"/>
    </source>
</evidence>
<feature type="compositionally biased region" description="Basic residues" evidence="1">
    <location>
        <begin position="134"/>
        <end position="148"/>
    </location>
</feature>